<proteinExistence type="predicted"/>
<dbReference type="Proteomes" id="UP000275368">
    <property type="component" value="Chromosome"/>
</dbReference>
<protein>
    <submittedName>
        <fullName evidence="1">Uncharacterized protein</fullName>
    </submittedName>
</protein>
<evidence type="ECO:0000313" key="1">
    <source>
        <dbReference type="EMBL" id="BBH22373.1"/>
    </source>
</evidence>
<dbReference type="SUPFAM" id="SSF159888">
    <property type="entry name" value="YdhG-like"/>
    <property type="match status" value="1"/>
</dbReference>
<dbReference type="EMBL" id="AP019308">
    <property type="protein sequence ID" value="BBH22373.1"/>
    <property type="molecule type" value="Genomic_DNA"/>
</dbReference>
<dbReference type="AlphaFoldDB" id="A0A3G9JBS5"/>
<organism evidence="1 2">
    <name type="scientific">Paenibacillus baekrokdamisoli</name>
    <dbReference type="NCBI Taxonomy" id="1712516"/>
    <lineage>
        <taxon>Bacteria</taxon>
        <taxon>Bacillati</taxon>
        <taxon>Bacillota</taxon>
        <taxon>Bacilli</taxon>
        <taxon>Bacillales</taxon>
        <taxon>Paenibacillaceae</taxon>
        <taxon>Paenibacillus</taxon>
    </lineage>
</organism>
<dbReference type="InterPro" id="IPR014922">
    <property type="entry name" value="YdhG-like"/>
</dbReference>
<keyword evidence="2" id="KW-1185">Reference proteome</keyword>
<reference evidence="1 2" key="1">
    <citation type="submission" date="2018-11" db="EMBL/GenBank/DDBJ databases">
        <title>Complete genome sequence of Paenibacillus baekrokdamisoli strain KCTC 33723.</title>
        <authorList>
            <person name="Kang S.W."/>
            <person name="Lee K.C."/>
            <person name="Kim K.K."/>
            <person name="Kim J.S."/>
            <person name="Kim D.S."/>
            <person name="Ko S.H."/>
            <person name="Yang S.H."/>
            <person name="Lee J.S."/>
        </authorList>
    </citation>
    <scope>NUCLEOTIDE SEQUENCE [LARGE SCALE GENOMIC DNA]</scope>
    <source>
        <strain evidence="1 2">KCTC 33723</strain>
    </source>
</reference>
<sequence>MKYEANSPEGYISQLPEDRQEAMERLRTTIKGNLPEGFEETIAYGMIGYVVPHRIYPSGYHANPKEPLPFMSIASQKNFIALYHMGIYGSPAILAWFQEEYPKHVTTKLDMGKGCIRFKKIASIPYDLIAELCRKITVEDYLKKYVFEVGKMSKK</sequence>
<dbReference type="RefSeq" id="WP_125660392.1">
    <property type="nucleotide sequence ID" value="NZ_AP019308.1"/>
</dbReference>
<dbReference type="OrthoDB" id="9813231at2"/>
<dbReference type="Pfam" id="PF08818">
    <property type="entry name" value="DUF1801"/>
    <property type="match status" value="1"/>
</dbReference>
<dbReference type="KEGG" id="pbk:Back11_37180"/>
<evidence type="ECO:0000313" key="2">
    <source>
        <dbReference type="Proteomes" id="UP000275368"/>
    </source>
</evidence>
<dbReference type="Gene3D" id="3.90.1150.200">
    <property type="match status" value="1"/>
</dbReference>
<accession>A0A3G9JBS5</accession>
<name>A0A3G9JBS5_9BACL</name>
<gene>
    <name evidence="1" type="ORF">Back11_37180</name>
</gene>